<dbReference type="Pfam" id="PF21320">
    <property type="entry name" value="WHD_Rv2258c"/>
    <property type="match status" value="1"/>
</dbReference>
<evidence type="ECO:0000259" key="2">
    <source>
        <dbReference type="Pfam" id="PF21320"/>
    </source>
</evidence>
<dbReference type="SUPFAM" id="SSF53335">
    <property type="entry name" value="S-adenosyl-L-methionine-dependent methyltransferases"/>
    <property type="match status" value="1"/>
</dbReference>
<dbReference type="AlphaFoldDB" id="A0A1M7AQJ8"/>
<comment type="caution">
    <text evidence="4">The sequence shown here is derived from an EMBL/GenBank/DDBJ whole genome shotgun (WGS) entry which is preliminary data.</text>
</comment>
<dbReference type="CDD" id="cd02440">
    <property type="entry name" value="AdoMet_MTases"/>
    <property type="match status" value="1"/>
</dbReference>
<keyword evidence="6" id="KW-1185">Reference proteome</keyword>
<dbReference type="EMBL" id="FRAT01000010">
    <property type="protein sequence ID" value="SHL45054.1"/>
    <property type="molecule type" value="Genomic_DNA"/>
</dbReference>
<feature type="domain" description="S-adenosylmethionine-dependent methyltransferase Rv2258c-like winged HTH" evidence="2">
    <location>
        <begin position="32"/>
        <end position="102"/>
    </location>
</feature>
<dbReference type="GO" id="GO:0032259">
    <property type="term" value="P:methylation"/>
    <property type="evidence" value="ECO:0007669"/>
    <property type="project" value="UniProtKB-KW"/>
</dbReference>
<evidence type="ECO:0000313" key="5">
    <source>
        <dbReference type="Proteomes" id="UP000184031"/>
    </source>
</evidence>
<dbReference type="PANTHER" id="PTHR45128">
    <property type="entry name" value="METHYLTRANSFERASE TYPE 11"/>
    <property type="match status" value="1"/>
</dbReference>
<evidence type="ECO:0000313" key="6">
    <source>
        <dbReference type="Proteomes" id="UP000198940"/>
    </source>
</evidence>
<dbReference type="Pfam" id="PF13847">
    <property type="entry name" value="Methyltransf_31"/>
    <property type="match status" value="1"/>
</dbReference>
<protein>
    <submittedName>
        <fullName evidence="4">Methyltransferase domain-containing protein</fullName>
    </submittedName>
</protein>
<gene>
    <name evidence="3" type="ORF">SAMN04487891_109132</name>
    <name evidence="4" type="ORF">SAMN05216293_3505</name>
</gene>
<dbReference type="InterPro" id="IPR048711">
    <property type="entry name" value="WHD_Rv2258c"/>
</dbReference>
<evidence type="ECO:0000313" key="3">
    <source>
        <dbReference type="EMBL" id="SFC35278.1"/>
    </source>
</evidence>
<dbReference type="EMBL" id="FOKU01000009">
    <property type="protein sequence ID" value="SFC35278.1"/>
    <property type="molecule type" value="Genomic_DNA"/>
</dbReference>
<feature type="domain" description="Methyltransferase" evidence="1">
    <location>
        <begin position="180"/>
        <end position="286"/>
    </location>
</feature>
<dbReference type="Gene3D" id="3.40.50.150">
    <property type="entry name" value="Vaccinia Virus protein VP39"/>
    <property type="match status" value="1"/>
</dbReference>
<dbReference type="GO" id="GO:0008168">
    <property type="term" value="F:methyltransferase activity"/>
    <property type="evidence" value="ECO:0007669"/>
    <property type="project" value="UniProtKB-KW"/>
</dbReference>
<keyword evidence="4" id="KW-0808">Transferase</keyword>
<dbReference type="InterPro" id="IPR029063">
    <property type="entry name" value="SAM-dependent_MTases_sf"/>
</dbReference>
<dbReference type="InterPro" id="IPR053173">
    <property type="entry name" value="SAM-binding_MTase"/>
</dbReference>
<dbReference type="PANTHER" id="PTHR45128:SF2">
    <property type="entry name" value="METHYLTRANSFERASE DOMAIN-CONTAINING PROTEIN"/>
    <property type="match status" value="1"/>
</dbReference>
<dbReference type="Proteomes" id="UP000198940">
    <property type="component" value="Unassembled WGS sequence"/>
</dbReference>
<sequence>MTNSENMKKELDMDKVQAFAGQVINDLSAGMSGVLVQIGDELGLYGALQELGPTNAKKLSLKTGTFERYIQEWLNNQAAGGYIDYDPEQKTYSLPEEHALILADSNSPFFMAPGFQVVSSLWYDKDKMVQDFKEGKGIGWHQHHHNLFFGTEAFFRSGYCANLVNEWIPALEGVEDKLMQGAKVADIGCGHGASTILMATKYPNSFFYGFDYHAESIETAKLRASEAGLTNAIFEVASAQDFEESGFDLICYMDAFHDFGNPLNAIQHAKSKLADEGSIMLVEPASFDEPEKNFNPIGRMYYAASTTLCVPHSHSQDGGYCLGAQAGPERVRQIIGEAGFSQFRIAQRTPVNLILEIKK</sequence>
<keyword evidence="4" id="KW-0489">Methyltransferase</keyword>
<evidence type="ECO:0000259" key="1">
    <source>
        <dbReference type="Pfam" id="PF13847"/>
    </source>
</evidence>
<dbReference type="STRING" id="1055723.SAMN05216293_3505"/>
<organism evidence="4 5">
    <name type="scientific">Flagellimonas taeanensis</name>
    <dbReference type="NCBI Taxonomy" id="1005926"/>
    <lineage>
        <taxon>Bacteria</taxon>
        <taxon>Pseudomonadati</taxon>
        <taxon>Bacteroidota</taxon>
        <taxon>Flavobacteriia</taxon>
        <taxon>Flavobacteriales</taxon>
        <taxon>Flavobacteriaceae</taxon>
        <taxon>Flagellimonas</taxon>
    </lineage>
</organism>
<reference evidence="4 5" key="1">
    <citation type="submission" date="2016-11" db="EMBL/GenBank/DDBJ databases">
        <authorList>
            <person name="Varghese N."/>
            <person name="Submissions S."/>
        </authorList>
    </citation>
    <scope>NUCLEOTIDE SEQUENCE [LARGE SCALE GENOMIC DNA]</scope>
    <source>
        <strain evidence="4 5">CGMCC 1.12174</strain>
        <strain evidence="3 6">DSM 26351</strain>
    </source>
</reference>
<dbReference type="Proteomes" id="UP000184031">
    <property type="component" value="Unassembled WGS sequence"/>
</dbReference>
<evidence type="ECO:0000313" key="4">
    <source>
        <dbReference type="EMBL" id="SHL45054.1"/>
    </source>
</evidence>
<accession>A0A1M7AQJ8</accession>
<name>A0A1M7AQJ8_9FLAO</name>
<dbReference type="InterPro" id="IPR025714">
    <property type="entry name" value="Methyltranfer_dom"/>
</dbReference>
<proteinExistence type="predicted"/>